<accession>A0A150GBP4</accession>
<dbReference type="PANTHER" id="PTHR46231:SF1">
    <property type="entry name" value="ANKYRIN REPEAT AND BTB_POZ DOMAIN-CONTAINING PROTEIN 1"/>
    <property type="match status" value="1"/>
</dbReference>
<dbReference type="SMART" id="SM00225">
    <property type="entry name" value="BTB"/>
    <property type="match status" value="1"/>
</dbReference>
<keyword evidence="3" id="KW-0040">ANK repeat</keyword>
<dbReference type="Gene3D" id="3.30.710.10">
    <property type="entry name" value="Potassium Channel Kv1.1, Chain A"/>
    <property type="match status" value="1"/>
</dbReference>
<dbReference type="Pfam" id="PF00651">
    <property type="entry name" value="BTB"/>
    <property type="match status" value="1"/>
</dbReference>
<evidence type="ECO:0000256" key="2">
    <source>
        <dbReference type="ARBA" id="ARBA00022737"/>
    </source>
</evidence>
<name>A0A150GBP4_GONPE</name>
<reference evidence="6" key="1">
    <citation type="journal article" date="2016" name="Nat. Commun.">
        <title>The Gonium pectorale genome demonstrates co-option of cell cycle regulation during the evolution of multicellularity.</title>
        <authorList>
            <person name="Hanschen E.R."/>
            <person name="Marriage T.N."/>
            <person name="Ferris P.J."/>
            <person name="Hamaji T."/>
            <person name="Toyoda A."/>
            <person name="Fujiyama A."/>
            <person name="Neme R."/>
            <person name="Noguchi H."/>
            <person name="Minakuchi Y."/>
            <person name="Suzuki M."/>
            <person name="Kawai-Toyooka H."/>
            <person name="Smith D.R."/>
            <person name="Sparks H."/>
            <person name="Anderson J."/>
            <person name="Bakaric R."/>
            <person name="Luria V."/>
            <person name="Karger A."/>
            <person name="Kirschner M.W."/>
            <person name="Durand P.M."/>
            <person name="Michod R.E."/>
            <person name="Nozaki H."/>
            <person name="Olson B.J."/>
        </authorList>
    </citation>
    <scope>NUCLEOTIDE SEQUENCE [LARGE SCALE GENOMIC DNA]</scope>
    <source>
        <strain evidence="6">NIES-2863</strain>
    </source>
</reference>
<dbReference type="InterPro" id="IPR000210">
    <property type="entry name" value="BTB/POZ_dom"/>
</dbReference>
<dbReference type="InterPro" id="IPR011042">
    <property type="entry name" value="6-blade_b-propeller_TolB-like"/>
</dbReference>
<dbReference type="PANTHER" id="PTHR46231">
    <property type="entry name" value="ANKYRIN REPEAT AND BTB/POZ DOMAIN-CONTAINING PROTEIN 1"/>
    <property type="match status" value="1"/>
</dbReference>
<evidence type="ECO:0000259" key="4">
    <source>
        <dbReference type="PROSITE" id="PS50097"/>
    </source>
</evidence>
<comment type="caution">
    <text evidence="5">The sequence shown here is derived from an EMBL/GenBank/DDBJ whole genome shotgun (WGS) entry which is preliminary data.</text>
</comment>
<dbReference type="PROSITE" id="PS50097">
    <property type="entry name" value="BTB"/>
    <property type="match status" value="1"/>
</dbReference>
<keyword evidence="6" id="KW-1185">Reference proteome</keyword>
<comment type="pathway">
    <text evidence="1">Protein modification; protein ubiquitination.</text>
</comment>
<dbReference type="Proteomes" id="UP000075714">
    <property type="component" value="Unassembled WGS sequence"/>
</dbReference>
<dbReference type="EMBL" id="LSYV01000038">
    <property type="protein sequence ID" value="KXZ47183.1"/>
    <property type="molecule type" value="Genomic_DNA"/>
</dbReference>
<feature type="domain" description="BTB" evidence="4">
    <location>
        <begin position="292"/>
        <end position="359"/>
    </location>
</feature>
<dbReference type="SUPFAM" id="SSF63829">
    <property type="entry name" value="Calcium-dependent phosphotriesterase"/>
    <property type="match status" value="1"/>
</dbReference>
<dbReference type="OrthoDB" id="542113at2759"/>
<dbReference type="Gene3D" id="2.120.10.30">
    <property type="entry name" value="TolB, C-terminal domain"/>
    <property type="match status" value="1"/>
</dbReference>
<evidence type="ECO:0000313" key="6">
    <source>
        <dbReference type="Proteomes" id="UP000075714"/>
    </source>
</evidence>
<gene>
    <name evidence="5" type="ORF">GPECTOR_37g189</name>
</gene>
<evidence type="ECO:0000256" key="1">
    <source>
        <dbReference type="ARBA" id="ARBA00004906"/>
    </source>
</evidence>
<dbReference type="InterPro" id="IPR044515">
    <property type="entry name" value="ABTB1"/>
</dbReference>
<dbReference type="GO" id="GO:0005737">
    <property type="term" value="C:cytoplasm"/>
    <property type="evidence" value="ECO:0007669"/>
    <property type="project" value="TreeGrafter"/>
</dbReference>
<dbReference type="AlphaFoldDB" id="A0A150GBP4"/>
<protein>
    <recommendedName>
        <fullName evidence="4">BTB domain-containing protein</fullName>
    </recommendedName>
</protein>
<dbReference type="CDD" id="cd18186">
    <property type="entry name" value="BTB_POZ_ZBTB_KLHL-like"/>
    <property type="match status" value="1"/>
</dbReference>
<dbReference type="SUPFAM" id="SSF54695">
    <property type="entry name" value="POZ domain"/>
    <property type="match status" value="1"/>
</dbReference>
<evidence type="ECO:0000256" key="3">
    <source>
        <dbReference type="ARBA" id="ARBA00023043"/>
    </source>
</evidence>
<keyword evidence="2" id="KW-0677">Repeat</keyword>
<dbReference type="InterPro" id="IPR011333">
    <property type="entry name" value="SKP1/BTB/POZ_sf"/>
</dbReference>
<dbReference type="GO" id="GO:0000151">
    <property type="term" value="C:ubiquitin ligase complex"/>
    <property type="evidence" value="ECO:0007669"/>
    <property type="project" value="TreeGrafter"/>
</dbReference>
<sequence length="463" mass="48064">MDGCWDAGTASSYLKAGTAVYRLSSDNVVTLVAGNPEQEEGVDADEETAPLALTADGAGTLFVLKKRTGVQRVQLPRACLATTGAADSAVPRSGIGEAAAEAVTVVTTLAAPALSRAQGLCYIPSGSNNIPPSGALVVSSMTALYYMPLGVWGAGLGLWAGQEGERGVRDGAGREALFICITGLAADGNGCVYVVDSDSGRTSVRKVDPSGAVTTIAYGLKLSAGSAAILPNGCLAIAGDCRLHVMDLGLLPPRDIALPPAAPAASLRPLPAARTLPSDLGALLERQPDGTADVEVVVGDRTFHVHRALVAARCDYFRQLLGGGFAEGGAARLTLPDTDPEAFALVLRFLYTGAVDVPAAQVRPLAELADRLLLPELCRDAQERVLAEVGPESVVDAMLWAEGRGPGFSQLLADLKAWFLQHYEEVLGAAEGSIDRLAVERPMLMAELFKGCAARSAKRPRPA</sequence>
<evidence type="ECO:0000313" key="5">
    <source>
        <dbReference type="EMBL" id="KXZ47183.1"/>
    </source>
</evidence>
<organism evidence="5 6">
    <name type="scientific">Gonium pectorale</name>
    <name type="common">Green alga</name>
    <dbReference type="NCBI Taxonomy" id="33097"/>
    <lineage>
        <taxon>Eukaryota</taxon>
        <taxon>Viridiplantae</taxon>
        <taxon>Chlorophyta</taxon>
        <taxon>core chlorophytes</taxon>
        <taxon>Chlorophyceae</taxon>
        <taxon>CS clade</taxon>
        <taxon>Chlamydomonadales</taxon>
        <taxon>Volvocaceae</taxon>
        <taxon>Gonium</taxon>
    </lineage>
</organism>
<proteinExistence type="predicted"/>